<dbReference type="InterPro" id="IPR009060">
    <property type="entry name" value="UBA-like_sf"/>
</dbReference>
<evidence type="ECO:0000313" key="4">
    <source>
        <dbReference type="EMBL" id="GAX81495.1"/>
    </source>
</evidence>
<dbReference type="GO" id="GO:2000058">
    <property type="term" value="P:regulation of ubiquitin-dependent protein catabolic process"/>
    <property type="evidence" value="ECO:0007669"/>
    <property type="project" value="TreeGrafter"/>
</dbReference>
<dbReference type="Gene3D" id="1.10.8.10">
    <property type="entry name" value="DNA helicase RuvA subunit, C-terminal domain"/>
    <property type="match status" value="1"/>
</dbReference>
<dbReference type="Proteomes" id="UP000232323">
    <property type="component" value="Unassembled WGS sequence"/>
</dbReference>
<accession>A0A250XEJ0</accession>
<evidence type="ECO:0000313" key="5">
    <source>
        <dbReference type="Proteomes" id="UP000232323"/>
    </source>
</evidence>
<feature type="domain" description="UBA" evidence="2">
    <location>
        <begin position="279"/>
        <end position="319"/>
    </location>
</feature>
<protein>
    <recommendedName>
        <fullName evidence="6">UBA domain-containing protein</fullName>
    </recommendedName>
</protein>
<reference evidence="4 5" key="1">
    <citation type="submission" date="2017-08" db="EMBL/GenBank/DDBJ databases">
        <title>Acidophilic green algal genome provides insights into adaptation to an acidic environment.</title>
        <authorList>
            <person name="Hirooka S."/>
            <person name="Hirose Y."/>
            <person name="Kanesaki Y."/>
            <person name="Higuchi S."/>
            <person name="Fujiwara T."/>
            <person name="Onuma R."/>
            <person name="Era A."/>
            <person name="Ohbayashi R."/>
            <person name="Uzuka A."/>
            <person name="Nozaki H."/>
            <person name="Yoshikawa H."/>
            <person name="Miyagishima S.Y."/>
        </authorList>
    </citation>
    <scope>NUCLEOTIDE SEQUENCE [LARGE SCALE GENOMIC DNA]</scope>
    <source>
        <strain evidence="4 5">NIES-2499</strain>
    </source>
</reference>
<keyword evidence="5" id="KW-1185">Reference proteome</keyword>
<dbReference type="InterPro" id="IPR015940">
    <property type="entry name" value="UBA"/>
</dbReference>
<dbReference type="AlphaFoldDB" id="A0A250XEJ0"/>
<organism evidence="4 5">
    <name type="scientific">Chlamydomonas eustigma</name>
    <dbReference type="NCBI Taxonomy" id="1157962"/>
    <lineage>
        <taxon>Eukaryota</taxon>
        <taxon>Viridiplantae</taxon>
        <taxon>Chlorophyta</taxon>
        <taxon>core chlorophytes</taxon>
        <taxon>Chlorophyceae</taxon>
        <taxon>CS clade</taxon>
        <taxon>Chlamydomonadales</taxon>
        <taxon>Chlamydomonadaceae</taxon>
        <taxon>Chlamydomonas</taxon>
    </lineage>
</organism>
<evidence type="ECO:0000259" key="2">
    <source>
        <dbReference type="PROSITE" id="PS50030"/>
    </source>
</evidence>
<dbReference type="STRING" id="1157962.A0A250XEJ0"/>
<dbReference type="PROSITE" id="PS50053">
    <property type="entry name" value="UBIQUITIN_2"/>
    <property type="match status" value="1"/>
</dbReference>
<gene>
    <name evidence="4" type="ORF">CEUSTIGMA_g8924.t1</name>
</gene>
<proteinExistence type="predicted"/>
<dbReference type="PANTHER" id="PTHR12948:SF3">
    <property type="entry name" value="NEDD8 ULTIMATE BUSTER 1"/>
    <property type="match status" value="1"/>
</dbReference>
<sequence>MTSSLGSTAIRVAGALSGAVFVPSLSETVQILRLEISRLLGVEDCSSIKLILGGKTLQDSQLLSALNLGPTSRVLVTRGQAASHPVNAETEKLETLERLCRVVENLSGGNEKEGRYQLSLENQAGSQVRFKPEDQRALIMGLTMHQRGKKSMLKGDFITAQEELLLAEEAFGICDPGLIANIDNVGMVMLDIVWCAYKLQDSRRLAVCRDRLTRARQAFTQAYGPNLERARKLNGAFQPEQATFVRLGALEGVVSYYAGDLEAASAGLSAAKEKLLKLKVSDHYLLMLQDMGYEVKESTRALRFSGNDIDAAVHFISQQRGLEKERKAKRLRQQEWSQERAKYGRTTSGAFVDVEPLDIICNMGYEKSIVAEALRQTDNDASAALETVLDPSKRAAIALQLALTASNAQPDQAAEAASNDSRTQQLAKALARSMAEAMQGVETPTPSGAASSCQSTHVAVAQNVHPPDGAEKSADPCEVQEAEPFQSEKDTELENEIVASVQGGADPLDAYDMNLTEEEDVINTFLALLLSQSG</sequence>
<name>A0A250XEJ0_9CHLO</name>
<dbReference type="GO" id="GO:0031593">
    <property type="term" value="F:polyubiquitin modification-dependent protein binding"/>
    <property type="evidence" value="ECO:0007669"/>
    <property type="project" value="UniProtKB-ARBA"/>
</dbReference>
<dbReference type="Gene3D" id="3.10.20.90">
    <property type="entry name" value="Phosphatidylinositol 3-kinase Catalytic Subunit, Chain A, domain 1"/>
    <property type="match status" value="1"/>
</dbReference>
<comment type="caution">
    <text evidence="4">The sequence shown here is derived from an EMBL/GenBank/DDBJ whole genome shotgun (WGS) entry which is preliminary data.</text>
</comment>
<dbReference type="InterPro" id="IPR039749">
    <property type="entry name" value="NUB1"/>
</dbReference>
<feature type="domain" description="Ubiquitin-like" evidence="3">
    <location>
        <begin position="26"/>
        <end position="83"/>
    </location>
</feature>
<dbReference type="SMART" id="SM00165">
    <property type="entry name" value="UBA"/>
    <property type="match status" value="2"/>
</dbReference>
<evidence type="ECO:0000256" key="1">
    <source>
        <dbReference type="SAM" id="MobiDB-lite"/>
    </source>
</evidence>
<dbReference type="EMBL" id="BEGY01000066">
    <property type="protein sequence ID" value="GAX81495.1"/>
    <property type="molecule type" value="Genomic_DNA"/>
</dbReference>
<dbReference type="PANTHER" id="PTHR12948">
    <property type="entry name" value="NEDD8 ULTIMATE BUSTER-1 BS4 PROTEIN"/>
    <property type="match status" value="1"/>
</dbReference>
<feature type="domain" description="UBA" evidence="2">
    <location>
        <begin position="351"/>
        <end position="391"/>
    </location>
</feature>
<evidence type="ECO:0008006" key="6">
    <source>
        <dbReference type="Google" id="ProtNLM"/>
    </source>
</evidence>
<dbReference type="InterPro" id="IPR029071">
    <property type="entry name" value="Ubiquitin-like_domsf"/>
</dbReference>
<dbReference type="OrthoDB" id="434245at2759"/>
<feature type="region of interest" description="Disordered" evidence="1">
    <location>
        <begin position="435"/>
        <end position="492"/>
    </location>
</feature>
<dbReference type="CDD" id="cd14291">
    <property type="entry name" value="UBA1_NUB1_like"/>
    <property type="match status" value="1"/>
</dbReference>
<dbReference type="SUPFAM" id="SSF54236">
    <property type="entry name" value="Ubiquitin-like"/>
    <property type="match status" value="1"/>
</dbReference>
<evidence type="ECO:0000259" key="3">
    <source>
        <dbReference type="PROSITE" id="PS50053"/>
    </source>
</evidence>
<dbReference type="Pfam" id="PF00627">
    <property type="entry name" value="UBA"/>
    <property type="match status" value="1"/>
</dbReference>
<dbReference type="SUPFAM" id="SSF46934">
    <property type="entry name" value="UBA-like"/>
    <property type="match status" value="2"/>
</dbReference>
<dbReference type="PROSITE" id="PS50030">
    <property type="entry name" value="UBA"/>
    <property type="match status" value="2"/>
</dbReference>
<dbReference type="InterPro" id="IPR000626">
    <property type="entry name" value="Ubiquitin-like_dom"/>
</dbReference>
<feature type="compositionally biased region" description="Polar residues" evidence="1">
    <location>
        <begin position="442"/>
        <end position="457"/>
    </location>
</feature>
<dbReference type="CDD" id="cd14270">
    <property type="entry name" value="UBA"/>
    <property type="match status" value="1"/>
</dbReference>